<dbReference type="AlphaFoldDB" id="A0A1G8XMK8"/>
<feature type="modified residue" description="4-aspartylphosphate" evidence="1">
    <location>
        <position position="55"/>
    </location>
</feature>
<dbReference type="PROSITE" id="PS50110">
    <property type="entry name" value="RESPONSE_REGULATORY"/>
    <property type="match status" value="1"/>
</dbReference>
<protein>
    <submittedName>
        <fullName evidence="4">Response regulator receiver domain-containing protein</fullName>
    </submittedName>
</protein>
<dbReference type="InterPro" id="IPR036890">
    <property type="entry name" value="HATPase_C_sf"/>
</dbReference>
<keyword evidence="1" id="KW-0597">Phosphoprotein</keyword>
<proteinExistence type="predicted"/>
<keyword evidence="5" id="KW-1185">Reference proteome</keyword>
<sequence>MSKSPFNILYVDDERHNLFSFHATFRKEYQVFTAQTGQEALELMEQEPIALVITDQRMPGMTGVQLLEKVLEKHPDTVRMVLTGYSDVDSIIAAINKGKVHSYITKPWKLNELEVTIRNALRAYQLEHENRALIKERNRLLVQAERQQKENLLSQFESLKNQINPHFLFNCLNALSLLVLKDPPTAEKFIYKLTDVYRYVLQQKGQTAVPLRQELQFMESYLFLQRIRFGNNLQLEMHVPAEAYACYLPPLALQLLVENAIKHNVVSGEHPLRVTMQVEGNELVIANNLQPREPEGESTGIGLSNLRARYEFITPRLPHFGPEHERFVARLPLLPREDLGT</sequence>
<reference evidence="4 5" key="1">
    <citation type="submission" date="2016-10" db="EMBL/GenBank/DDBJ databases">
        <authorList>
            <person name="de Groot N.N."/>
        </authorList>
    </citation>
    <scope>NUCLEOTIDE SEQUENCE [LARGE SCALE GENOMIC DNA]</scope>
    <source>
        <strain evidence="4 5">DSM 25186</strain>
    </source>
</reference>
<dbReference type="OrthoDB" id="109585at2"/>
<accession>A0A1G8XMK8</accession>
<dbReference type="InterPro" id="IPR011006">
    <property type="entry name" value="CheY-like_superfamily"/>
</dbReference>
<dbReference type="STRING" id="1075417.SAMN05421823_101396"/>
<dbReference type="SMART" id="SM00448">
    <property type="entry name" value="REC"/>
    <property type="match status" value="1"/>
</dbReference>
<feature type="domain" description="Response regulatory" evidence="3">
    <location>
        <begin position="7"/>
        <end position="121"/>
    </location>
</feature>
<dbReference type="EMBL" id="FNFO01000001">
    <property type="protein sequence ID" value="SDJ91010.1"/>
    <property type="molecule type" value="Genomic_DNA"/>
</dbReference>
<evidence type="ECO:0000313" key="4">
    <source>
        <dbReference type="EMBL" id="SDJ91010.1"/>
    </source>
</evidence>
<dbReference type="RefSeq" id="WP_089678386.1">
    <property type="nucleotide sequence ID" value="NZ_FNFO01000001.1"/>
</dbReference>
<dbReference type="GO" id="GO:0000155">
    <property type="term" value="F:phosphorelay sensor kinase activity"/>
    <property type="evidence" value="ECO:0007669"/>
    <property type="project" value="InterPro"/>
</dbReference>
<dbReference type="PANTHER" id="PTHR34220">
    <property type="entry name" value="SENSOR HISTIDINE KINASE YPDA"/>
    <property type="match status" value="1"/>
</dbReference>
<dbReference type="SUPFAM" id="SSF52172">
    <property type="entry name" value="CheY-like"/>
    <property type="match status" value="1"/>
</dbReference>
<evidence type="ECO:0000259" key="3">
    <source>
        <dbReference type="PROSITE" id="PS50110"/>
    </source>
</evidence>
<dbReference type="GO" id="GO:0016020">
    <property type="term" value="C:membrane"/>
    <property type="evidence" value="ECO:0007669"/>
    <property type="project" value="InterPro"/>
</dbReference>
<gene>
    <name evidence="4" type="ORF">SAMN05421823_101396</name>
</gene>
<dbReference type="PANTHER" id="PTHR34220:SF7">
    <property type="entry name" value="SENSOR HISTIDINE KINASE YPDA"/>
    <property type="match status" value="1"/>
</dbReference>
<dbReference type="Pfam" id="PF00072">
    <property type="entry name" value="Response_reg"/>
    <property type="match status" value="1"/>
</dbReference>
<dbReference type="Gene3D" id="3.30.565.10">
    <property type="entry name" value="Histidine kinase-like ATPase, C-terminal domain"/>
    <property type="match status" value="1"/>
</dbReference>
<feature type="coiled-coil region" evidence="2">
    <location>
        <begin position="130"/>
        <end position="162"/>
    </location>
</feature>
<name>A0A1G8XMK8_9BACT</name>
<keyword evidence="2" id="KW-0175">Coiled coil</keyword>
<dbReference type="InterPro" id="IPR010559">
    <property type="entry name" value="Sig_transdc_His_kin_internal"/>
</dbReference>
<dbReference type="Gene3D" id="3.40.50.2300">
    <property type="match status" value="1"/>
</dbReference>
<dbReference type="CDD" id="cd17569">
    <property type="entry name" value="REC_HupR-like"/>
    <property type="match status" value="1"/>
</dbReference>
<dbReference type="InterPro" id="IPR001789">
    <property type="entry name" value="Sig_transdc_resp-reg_receiver"/>
</dbReference>
<dbReference type="Pfam" id="PF06580">
    <property type="entry name" value="His_kinase"/>
    <property type="match status" value="1"/>
</dbReference>
<dbReference type="SUPFAM" id="SSF55874">
    <property type="entry name" value="ATPase domain of HSP90 chaperone/DNA topoisomerase II/histidine kinase"/>
    <property type="match status" value="1"/>
</dbReference>
<evidence type="ECO:0000256" key="2">
    <source>
        <dbReference type="SAM" id="Coils"/>
    </source>
</evidence>
<evidence type="ECO:0000313" key="5">
    <source>
        <dbReference type="Proteomes" id="UP000198510"/>
    </source>
</evidence>
<dbReference type="Proteomes" id="UP000198510">
    <property type="component" value="Unassembled WGS sequence"/>
</dbReference>
<dbReference type="InterPro" id="IPR050640">
    <property type="entry name" value="Bact_2-comp_sensor_kinase"/>
</dbReference>
<evidence type="ECO:0000256" key="1">
    <source>
        <dbReference type="PROSITE-ProRule" id="PRU00169"/>
    </source>
</evidence>
<organism evidence="4 5">
    <name type="scientific">Catalinimonas alkaloidigena</name>
    <dbReference type="NCBI Taxonomy" id="1075417"/>
    <lineage>
        <taxon>Bacteria</taxon>
        <taxon>Pseudomonadati</taxon>
        <taxon>Bacteroidota</taxon>
        <taxon>Cytophagia</taxon>
        <taxon>Cytophagales</taxon>
        <taxon>Catalimonadaceae</taxon>
        <taxon>Catalinimonas</taxon>
    </lineage>
</organism>